<dbReference type="InterPro" id="IPR011701">
    <property type="entry name" value="MFS"/>
</dbReference>
<feature type="transmembrane region" description="Helical" evidence="5">
    <location>
        <begin position="360"/>
        <end position="379"/>
    </location>
</feature>
<feature type="signal peptide" evidence="6">
    <location>
        <begin position="1"/>
        <end position="20"/>
    </location>
</feature>
<evidence type="ECO:0000256" key="1">
    <source>
        <dbReference type="ARBA" id="ARBA00004141"/>
    </source>
</evidence>
<evidence type="ECO:0000313" key="10">
    <source>
        <dbReference type="Proteomes" id="UP000290189"/>
    </source>
</evidence>
<feature type="chain" id="PRO_5033717143" evidence="6">
    <location>
        <begin position="21"/>
        <end position="439"/>
    </location>
</feature>
<feature type="transmembrane region" description="Helical" evidence="5">
    <location>
        <begin position="232"/>
        <end position="252"/>
    </location>
</feature>
<geneLocation type="mitochondrion" evidence="8"/>
<dbReference type="GO" id="GO:0016020">
    <property type="term" value="C:membrane"/>
    <property type="evidence" value="ECO:0007669"/>
    <property type="project" value="UniProtKB-SubCell"/>
</dbReference>
<keyword evidence="8" id="KW-0496">Mitochondrion</keyword>
<keyword evidence="2 5" id="KW-0812">Transmembrane</keyword>
<feature type="transmembrane region" description="Helical" evidence="5">
    <location>
        <begin position="399"/>
        <end position="420"/>
    </location>
</feature>
<feature type="transmembrane region" description="Helical" evidence="5">
    <location>
        <begin position="300"/>
        <end position="320"/>
    </location>
</feature>
<keyword evidence="4 5" id="KW-0472">Membrane</keyword>
<evidence type="ECO:0000313" key="8">
    <source>
        <dbReference type="EMBL" id="SPQ95526.1"/>
    </source>
</evidence>
<feature type="transmembrane region" description="Helical" evidence="5">
    <location>
        <begin position="170"/>
        <end position="189"/>
    </location>
</feature>
<dbReference type="EMBL" id="OVEO01000004">
    <property type="protein sequence ID" value="SPQ95526.1"/>
    <property type="molecule type" value="Genomic_DNA"/>
</dbReference>
<dbReference type="AlphaFoldDB" id="A0A0G4J7F3"/>
<feature type="transmembrane region" description="Helical" evidence="5">
    <location>
        <begin position="326"/>
        <end position="348"/>
    </location>
</feature>
<evidence type="ECO:0000313" key="7">
    <source>
        <dbReference type="EMBL" id="CEP03289.1"/>
    </source>
</evidence>
<evidence type="ECO:0000256" key="6">
    <source>
        <dbReference type="SAM" id="SignalP"/>
    </source>
</evidence>
<gene>
    <name evidence="7" type="ORF">PBRA_003050</name>
    <name evidence="8" type="ORF">PLBR_LOCUS2741</name>
</gene>
<dbReference type="SUPFAM" id="SSF103473">
    <property type="entry name" value="MFS general substrate transporter"/>
    <property type="match status" value="1"/>
</dbReference>
<evidence type="ECO:0000256" key="3">
    <source>
        <dbReference type="ARBA" id="ARBA00022989"/>
    </source>
</evidence>
<dbReference type="Pfam" id="PF07690">
    <property type="entry name" value="MFS_1"/>
    <property type="match status" value="1"/>
</dbReference>
<keyword evidence="3 5" id="KW-1133">Transmembrane helix</keyword>
<feature type="transmembrane region" description="Helical" evidence="5">
    <location>
        <begin position="272"/>
        <end position="288"/>
    </location>
</feature>
<evidence type="ECO:0000256" key="5">
    <source>
        <dbReference type="SAM" id="Phobius"/>
    </source>
</evidence>
<dbReference type="Proteomes" id="UP000290189">
    <property type="component" value="Unassembled WGS sequence"/>
</dbReference>
<reference evidence="7 9" key="1">
    <citation type="submission" date="2015-02" db="EMBL/GenBank/DDBJ databases">
        <authorList>
            <person name="Chooi Y.-H."/>
        </authorList>
    </citation>
    <scope>NUCLEOTIDE SEQUENCE [LARGE SCALE GENOMIC DNA]</scope>
    <source>
        <strain evidence="7">E3</strain>
    </source>
</reference>
<name>A0A0G4J7F3_PLABS</name>
<evidence type="ECO:0000313" key="9">
    <source>
        <dbReference type="Proteomes" id="UP000039324"/>
    </source>
</evidence>
<proteinExistence type="predicted"/>
<protein>
    <submittedName>
        <fullName evidence="7">Uncharacterized protein</fullName>
    </submittedName>
</protein>
<feature type="transmembrane region" description="Helical" evidence="5">
    <location>
        <begin position="74"/>
        <end position="93"/>
    </location>
</feature>
<dbReference type="Proteomes" id="UP000039324">
    <property type="component" value="Unassembled WGS sequence"/>
</dbReference>
<dbReference type="STRING" id="37360.A0A0G4J7F3"/>
<feature type="transmembrane region" description="Helical" evidence="5">
    <location>
        <begin position="136"/>
        <end position="158"/>
    </location>
</feature>
<dbReference type="GO" id="GO:0022857">
    <property type="term" value="F:transmembrane transporter activity"/>
    <property type="evidence" value="ECO:0007669"/>
    <property type="project" value="InterPro"/>
</dbReference>
<dbReference type="PANTHER" id="PTHR21576:SF158">
    <property type="entry name" value="RIBOSOMAL RNA-PROCESSING PROTEIN 12-LIKE CONSERVED DOMAIN-CONTAINING PROTEIN"/>
    <property type="match status" value="1"/>
</dbReference>
<evidence type="ECO:0000256" key="2">
    <source>
        <dbReference type="ARBA" id="ARBA00022692"/>
    </source>
</evidence>
<feature type="transmembrane region" description="Helical" evidence="5">
    <location>
        <begin position="44"/>
        <end position="62"/>
    </location>
</feature>
<accession>A0A0G4J7F3</accession>
<dbReference type="OrthoDB" id="410267at2759"/>
<dbReference type="EMBL" id="CDSF01000144">
    <property type="protein sequence ID" value="CEP03289.1"/>
    <property type="molecule type" value="Genomic_DNA"/>
</dbReference>
<evidence type="ECO:0000256" key="4">
    <source>
        <dbReference type="ARBA" id="ARBA00023136"/>
    </source>
</evidence>
<organism evidence="7 9">
    <name type="scientific">Plasmodiophora brassicae</name>
    <name type="common">Clubroot disease agent</name>
    <dbReference type="NCBI Taxonomy" id="37360"/>
    <lineage>
        <taxon>Eukaryota</taxon>
        <taxon>Sar</taxon>
        <taxon>Rhizaria</taxon>
        <taxon>Endomyxa</taxon>
        <taxon>Phytomyxea</taxon>
        <taxon>Plasmodiophorida</taxon>
        <taxon>Plasmodiophoridae</taxon>
        <taxon>Plasmodiophora</taxon>
    </lineage>
</organism>
<sequence length="439" mass="46454">MSVDTWSVAASMVLMVSCGAENVFSLVAEDLKETLGLYQESMEVLASMFMVGSCLGPVNGYLIHRCSQRQNCAISTVMLAAGYAYILAAMRLGGPFANVAAISLSFFLVGVGTGLAFAVGLDNIVVSCPRTIRGTLVSVVVSVASFSAFPLVFAYQLPLFRLEPKRPSRLFAFFVVLLTSAGIFAMTFMRRFNQQSTEQVSLLQSVDVSDTLHSSHKRGLVEALKAAIARPVFWLLLCNVFLLGGAGSFHLWNVGNLIHSIEGGSQAASTSSAILLSAASQGTSRLLVAASDRVAVRRGWVSAVVSLIGLGSSLIALTSLSTLSSIYVATVGFAFVCGSIWALFPLIAADAFPIGDFSKIWGLLSLGPGLGSMSFNLLAGYLYEAHSTGRDCSGTACYGAAYIATTLATGICLLSHIWIIPRTEYAGSPRMHDTTMAHS</sequence>
<feature type="transmembrane region" description="Helical" evidence="5">
    <location>
        <begin position="99"/>
        <end position="124"/>
    </location>
</feature>
<keyword evidence="9" id="KW-1185">Reference proteome</keyword>
<reference evidence="8 10" key="2">
    <citation type="submission" date="2018-03" db="EMBL/GenBank/DDBJ databases">
        <authorList>
            <person name="Fogelqvist J."/>
        </authorList>
    </citation>
    <scope>NUCLEOTIDE SEQUENCE [LARGE SCALE GENOMIC DNA]</scope>
</reference>
<keyword evidence="6" id="KW-0732">Signal</keyword>
<dbReference type="Gene3D" id="1.20.1250.20">
    <property type="entry name" value="MFS general substrate transporter like domains"/>
    <property type="match status" value="1"/>
</dbReference>
<dbReference type="PANTHER" id="PTHR21576">
    <property type="entry name" value="UNCHARACTERIZED NODULIN-LIKE PROTEIN"/>
    <property type="match status" value="1"/>
</dbReference>
<dbReference type="InterPro" id="IPR036259">
    <property type="entry name" value="MFS_trans_sf"/>
</dbReference>
<comment type="subcellular location">
    <subcellularLocation>
        <location evidence="1">Membrane</location>
        <topology evidence="1">Multi-pass membrane protein</topology>
    </subcellularLocation>
</comment>